<comment type="caution">
    <text evidence="1">The sequence shown here is derived from an EMBL/GenBank/DDBJ whole genome shotgun (WGS) entry which is preliminary data.</text>
</comment>
<reference evidence="1" key="1">
    <citation type="submission" date="2023-07" db="EMBL/GenBank/DDBJ databases">
        <title>A chromosome-level genome assembly of Lolium multiflorum.</title>
        <authorList>
            <person name="Chen Y."/>
            <person name="Copetti D."/>
            <person name="Kolliker R."/>
            <person name="Studer B."/>
        </authorList>
    </citation>
    <scope>NUCLEOTIDE SEQUENCE</scope>
    <source>
        <strain evidence="1">02402/16</strain>
        <tissue evidence="1">Leaf</tissue>
    </source>
</reference>
<protein>
    <submittedName>
        <fullName evidence="1">Uncharacterized protein</fullName>
    </submittedName>
</protein>
<proteinExistence type="predicted"/>
<organism evidence="1 2">
    <name type="scientific">Lolium multiflorum</name>
    <name type="common">Italian ryegrass</name>
    <name type="synonym">Lolium perenne subsp. multiflorum</name>
    <dbReference type="NCBI Taxonomy" id="4521"/>
    <lineage>
        <taxon>Eukaryota</taxon>
        <taxon>Viridiplantae</taxon>
        <taxon>Streptophyta</taxon>
        <taxon>Embryophyta</taxon>
        <taxon>Tracheophyta</taxon>
        <taxon>Spermatophyta</taxon>
        <taxon>Magnoliopsida</taxon>
        <taxon>Liliopsida</taxon>
        <taxon>Poales</taxon>
        <taxon>Poaceae</taxon>
        <taxon>BOP clade</taxon>
        <taxon>Pooideae</taxon>
        <taxon>Poodae</taxon>
        <taxon>Poeae</taxon>
        <taxon>Poeae Chloroplast Group 2 (Poeae type)</taxon>
        <taxon>Loliodinae</taxon>
        <taxon>Loliinae</taxon>
        <taxon>Lolium</taxon>
    </lineage>
</organism>
<evidence type="ECO:0000313" key="2">
    <source>
        <dbReference type="Proteomes" id="UP001231189"/>
    </source>
</evidence>
<gene>
    <name evidence="1" type="ORF">QYE76_043926</name>
</gene>
<dbReference type="Proteomes" id="UP001231189">
    <property type="component" value="Unassembled WGS sequence"/>
</dbReference>
<keyword evidence="2" id="KW-1185">Reference proteome</keyword>
<dbReference type="AlphaFoldDB" id="A0AAD8TK07"/>
<dbReference type="EMBL" id="JAUUTY010000002">
    <property type="protein sequence ID" value="KAK1683078.1"/>
    <property type="molecule type" value="Genomic_DNA"/>
</dbReference>
<accession>A0AAD8TK07</accession>
<sequence length="131" mass="14728">MHHELVQQDSETPLLVILYGRAAIRFNLSGAHCTATGFNFITDLDEFFPDEDFFPDISSLYDNMGDNTGNTNGSSSVVSYVILDALEAKFGVLDACSELYVMEHFYDYKMAGERFVVKKAHEIQSIAKELE</sequence>
<name>A0AAD8TK07_LOLMU</name>
<evidence type="ECO:0000313" key="1">
    <source>
        <dbReference type="EMBL" id="KAK1683078.1"/>
    </source>
</evidence>